<evidence type="ECO:0000256" key="1">
    <source>
        <dbReference type="SAM" id="Phobius"/>
    </source>
</evidence>
<dbReference type="eggNOG" id="ENOG502RZ37">
    <property type="taxonomic scope" value="Eukaryota"/>
</dbReference>
<evidence type="ECO:0000259" key="2">
    <source>
        <dbReference type="Pfam" id="PF03168"/>
    </source>
</evidence>
<name>W1NRF8_AMBTC</name>
<keyword evidence="1" id="KW-0812">Transmembrane</keyword>
<dbReference type="PANTHER" id="PTHR31852">
    <property type="entry name" value="LATE EMBRYOGENESIS ABUNDANT (LEA) HYDROXYPROLINE-RICH GLYCOPROTEIN FAMILY"/>
    <property type="match status" value="1"/>
</dbReference>
<feature type="domain" description="Late embryogenesis abundant protein LEA-2 subgroup" evidence="2">
    <location>
        <begin position="78"/>
        <end position="166"/>
    </location>
</feature>
<dbReference type="Proteomes" id="UP000017836">
    <property type="component" value="Unassembled WGS sequence"/>
</dbReference>
<evidence type="ECO:0000313" key="4">
    <source>
        <dbReference type="Proteomes" id="UP000017836"/>
    </source>
</evidence>
<evidence type="ECO:0000313" key="3">
    <source>
        <dbReference type="EMBL" id="ERM99566.1"/>
    </source>
</evidence>
<dbReference type="InterPro" id="IPR004864">
    <property type="entry name" value="LEA_2"/>
</dbReference>
<dbReference type="OMA" id="PTANCEH"/>
<dbReference type="AlphaFoldDB" id="W1NRF8"/>
<dbReference type="Pfam" id="PF03168">
    <property type="entry name" value="LEA_2"/>
    <property type="match status" value="1"/>
</dbReference>
<dbReference type="HOGENOM" id="CLU_050605_4_0_1"/>
<reference evidence="4" key="1">
    <citation type="journal article" date="2013" name="Science">
        <title>The Amborella genome and the evolution of flowering plants.</title>
        <authorList>
            <consortium name="Amborella Genome Project"/>
        </authorList>
    </citation>
    <scope>NUCLEOTIDE SEQUENCE [LARGE SCALE GENOMIC DNA]</scope>
</reference>
<dbReference type="KEGG" id="atr:18427601"/>
<accession>W1NRF8</accession>
<keyword evidence="1" id="KW-0472">Membrane</keyword>
<keyword evidence="1" id="KW-1133">Transmembrane helix</keyword>
<dbReference type="SUPFAM" id="SSF117070">
    <property type="entry name" value="LEA14-like"/>
    <property type="match status" value="1"/>
</dbReference>
<organism evidence="3 4">
    <name type="scientific">Amborella trichopoda</name>
    <dbReference type="NCBI Taxonomy" id="13333"/>
    <lineage>
        <taxon>Eukaryota</taxon>
        <taxon>Viridiplantae</taxon>
        <taxon>Streptophyta</taxon>
        <taxon>Embryophyta</taxon>
        <taxon>Tracheophyta</taxon>
        <taxon>Spermatophyta</taxon>
        <taxon>Magnoliopsida</taxon>
        <taxon>Amborellales</taxon>
        <taxon>Amborellaceae</taxon>
        <taxon>Amborella</taxon>
    </lineage>
</organism>
<dbReference type="OrthoDB" id="1929523at2759"/>
<feature type="transmembrane region" description="Helical" evidence="1">
    <location>
        <begin position="20"/>
        <end position="46"/>
    </location>
</feature>
<proteinExistence type="predicted"/>
<sequence length="198" mass="21856">MDSSRIRYPSSQQSPRRTRLLCSFFICLSLLILTILILVILGFTVFKPKKITTTVNSIKLADVNLSTGGVNVSIDVSLTLNNPNKVSFKHGNITTELKHRDVFLGEAIVPAGEIVSGKTQEITVTLTIFAQSLVTDTYIPSDLLNGTLPLSTITTVSGRVVVVKLFKHHLVSKVLCDIWIGIKDRKVENSNCNYKNKL</sequence>
<dbReference type="EMBL" id="KI394998">
    <property type="protein sequence ID" value="ERM99566.1"/>
    <property type="molecule type" value="Genomic_DNA"/>
</dbReference>
<dbReference type="Gene3D" id="2.60.40.1820">
    <property type="match status" value="1"/>
</dbReference>
<gene>
    <name evidence="3" type="ORF">AMTR_s00088p00115700</name>
</gene>
<keyword evidence="4" id="KW-1185">Reference proteome</keyword>
<dbReference type="InterPro" id="IPR055301">
    <property type="entry name" value="Lea14-like_2"/>
</dbReference>
<protein>
    <recommendedName>
        <fullName evidence="2">Late embryogenesis abundant protein LEA-2 subgroup domain-containing protein</fullName>
    </recommendedName>
</protein>
<dbReference type="STRING" id="13333.W1NRF8"/>
<dbReference type="Gramene" id="ERM99566">
    <property type="protein sequence ID" value="ERM99566"/>
    <property type="gene ID" value="AMTR_s00088p00115700"/>
</dbReference>